<dbReference type="Proteomes" id="UP000472260">
    <property type="component" value="Unassembled WGS sequence"/>
</dbReference>
<evidence type="ECO:0000256" key="5">
    <source>
        <dbReference type="ARBA" id="ARBA00022989"/>
    </source>
</evidence>
<reference evidence="10" key="2">
    <citation type="submission" date="2025-09" db="UniProtKB">
        <authorList>
            <consortium name="Ensembl"/>
        </authorList>
    </citation>
    <scope>IDENTIFICATION</scope>
</reference>
<comment type="similarity">
    <text evidence="2">Belongs to the CALHM family.</text>
</comment>
<keyword evidence="5 9" id="KW-1133">Transmembrane helix</keyword>
<dbReference type="PANTHER" id="PTHR32261">
    <property type="entry name" value="CALCIUM HOMEOSTASIS MODULATOR PROTEIN"/>
    <property type="match status" value="1"/>
</dbReference>
<accession>A0A671NK52</accession>
<dbReference type="InterPro" id="IPR029569">
    <property type="entry name" value="CALHM"/>
</dbReference>
<keyword evidence="7 9" id="KW-0472">Membrane</keyword>
<evidence type="ECO:0000256" key="9">
    <source>
        <dbReference type="SAM" id="Phobius"/>
    </source>
</evidence>
<feature type="transmembrane region" description="Helical" evidence="9">
    <location>
        <begin position="43"/>
        <end position="64"/>
    </location>
</feature>
<dbReference type="AlphaFoldDB" id="A0A671NK52"/>
<dbReference type="Ensembl" id="ENSSANT00000049499.1">
    <property type="protein sequence ID" value="ENSSANP00000046517.1"/>
    <property type="gene ID" value="ENSSANG00000023534.1"/>
</dbReference>
<evidence type="ECO:0000256" key="3">
    <source>
        <dbReference type="ARBA" id="ARBA00022448"/>
    </source>
</evidence>
<comment type="subcellular location">
    <subcellularLocation>
        <location evidence="1">Membrane</location>
        <topology evidence="1">Multi-pass membrane protein</topology>
    </subcellularLocation>
</comment>
<keyword evidence="6" id="KW-0406">Ion transport</keyword>
<keyword evidence="4 9" id="KW-0812">Transmembrane</keyword>
<reference evidence="10" key="1">
    <citation type="submission" date="2025-08" db="UniProtKB">
        <authorList>
            <consortium name="Ensembl"/>
        </authorList>
    </citation>
    <scope>IDENTIFICATION</scope>
</reference>
<evidence type="ECO:0000256" key="8">
    <source>
        <dbReference type="ARBA" id="ARBA00023303"/>
    </source>
</evidence>
<proteinExistence type="inferred from homology"/>
<keyword evidence="8" id="KW-0407">Ion channel</keyword>
<feature type="transmembrane region" description="Helical" evidence="9">
    <location>
        <begin position="12"/>
        <end position="31"/>
    </location>
</feature>
<sequence>RFNFQRHKDVMIFNGLIGLGTVVGQTAYNILAFHCLCSPKKNYLYGLTAIGVPALAFFVIRVMLNQNTWDIASEYRTKRCRKLSLTAAFALLGSVVGRAVVAPVTWTVISLLRGEAYVCAFSEFINPSSLDGFISSIPGPEIMARFPCKDVPKTARESRVSFPEWSGTASQGFTCTERLMTLPSTAA</sequence>
<protein>
    <submittedName>
        <fullName evidence="10">Calcium homeostasis modulator family member 2, tandem duplicate 2</fullName>
    </submittedName>
</protein>
<dbReference type="GO" id="GO:0005886">
    <property type="term" value="C:plasma membrane"/>
    <property type="evidence" value="ECO:0007669"/>
    <property type="project" value="TreeGrafter"/>
</dbReference>
<evidence type="ECO:0000256" key="7">
    <source>
        <dbReference type="ARBA" id="ARBA00023136"/>
    </source>
</evidence>
<evidence type="ECO:0000256" key="2">
    <source>
        <dbReference type="ARBA" id="ARBA00008497"/>
    </source>
</evidence>
<dbReference type="GO" id="GO:1904669">
    <property type="term" value="P:ATP export"/>
    <property type="evidence" value="ECO:0007669"/>
    <property type="project" value="UniProtKB-ARBA"/>
</dbReference>
<evidence type="ECO:0000256" key="6">
    <source>
        <dbReference type="ARBA" id="ARBA00023065"/>
    </source>
</evidence>
<keyword evidence="3" id="KW-0813">Transport</keyword>
<evidence type="ECO:0000256" key="4">
    <source>
        <dbReference type="ARBA" id="ARBA00022692"/>
    </source>
</evidence>
<dbReference type="GO" id="GO:0005261">
    <property type="term" value="F:monoatomic cation channel activity"/>
    <property type="evidence" value="ECO:0007669"/>
    <property type="project" value="TreeGrafter"/>
</dbReference>
<name>A0A671NK52_9TELE</name>
<organism evidence="10 11">
    <name type="scientific">Sinocyclocheilus anshuiensis</name>
    <dbReference type="NCBI Taxonomy" id="1608454"/>
    <lineage>
        <taxon>Eukaryota</taxon>
        <taxon>Metazoa</taxon>
        <taxon>Chordata</taxon>
        <taxon>Craniata</taxon>
        <taxon>Vertebrata</taxon>
        <taxon>Euteleostomi</taxon>
        <taxon>Actinopterygii</taxon>
        <taxon>Neopterygii</taxon>
        <taxon>Teleostei</taxon>
        <taxon>Ostariophysi</taxon>
        <taxon>Cypriniformes</taxon>
        <taxon>Cyprinidae</taxon>
        <taxon>Cyprininae</taxon>
        <taxon>Sinocyclocheilus</taxon>
    </lineage>
</organism>
<dbReference type="PANTHER" id="PTHR32261:SF3">
    <property type="entry name" value="CALCIUM HOMEOSTASIS MODULATOR PROTEIN 2"/>
    <property type="match status" value="1"/>
</dbReference>
<feature type="transmembrane region" description="Helical" evidence="9">
    <location>
        <begin position="85"/>
        <end position="109"/>
    </location>
</feature>
<dbReference type="Pfam" id="PF14798">
    <property type="entry name" value="Ca_hom_mod"/>
    <property type="match status" value="1"/>
</dbReference>
<evidence type="ECO:0000313" key="11">
    <source>
        <dbReference type="Proteomes" id="UP000472260"/>
    </source>
</evidence>
<evidence type="ECO:0000256" key="1">
    <source>
        <dbReference type="ARBA" id="ARBA00004141"/>
    </source>
</evidence>
<keyword evidence="11" id="KW-1185">Reference proteome</keyword>
<evidence type="ECO:0000313" key="10">
    <source>
        <dbReference type="Ensembl" id="ENSSANP00000046517.1"/>
    </source>
</evidence>